<protein>
    <submittedName>
        <fullName evidence="2">Uncharacterized protein (DUF2236 family)</fullName>
    </submittedName>
</protein>
<evidence type="ECO:0000313" key="2">
    <source>
        <dbReference type="EMBL" id="MBA9004061.1"/>
    </source>
</evidence>
<organism evidence="2 3">
    <name type="scientific">Thermomonospora cellulosilytica</name>
    <dbReference type="NCBI Taxonomy" id="1411118"/>
    <lineage>
        <taxon>Bacteria</taxon>
        <taxon>Bacillati</taxon>
        <taxon>Actinomycetota</taxon>
        <taxon>Actinomycetes</taxon>
        <taxon>Streptosporangiales</taxon>
        <taxon>Thermomonosporaceae</taxon>
        <taxon>Thermomonospora</taxon>
    </lineage>
</organism>
<evidence type="ECO:0000259" key="1">
    <source>
        <dbReference type="Pfam" id="PF09995"/>
    </source>
</evidence>
<name>A0A7W3MY76_9ACTN</name>
<gene>
    <name evidence="2" type="ORF">HNR21_002943</name>
</gene>
<reference evidence="2 3" key="1">
    <citation type="submission" date="2020-08" db="EMBL/GenBank/DDBJ databases">
        <title>Sequencing the genomes of 1000 actinobacteria strains.</title>
        <authorList>
            <person name="Klenk H.-P."/>
        </authorList>
    </citation>
    <scope>NUCLEOTIDE SEQUENCE [LARGE SCALE GENOMIC DNA]</scope>
    <source>
        <strain evidence="2 3">DSM 45823</strain>
    </source>
</reference>
<comment type="caution">
    <text evidence="2">The sequence shown here is derived from an EMBL/GenBank/DDBJ whole genome shotgun (WGS) entry which is preliminary data.</text>
</comment>
<feature type="domain" description="ER-bound oxygenase mpaB/mpaB'/Rubber oxygenase catalytic" evidence="1">
    <location>
        <begin position="24"/>
        <end position="250"/>
    </location>
</feature>
<dbReference type="EMBL" id="JACJII010000001">
    <property type="protein sequence ID" value="MBA9004061.1"/>
    <property type="molecule type" value="Genomic_DNA"/>
</dbReference>
<dbReference type="Pfam" id="PF09995">
    <property type="entry name" value="MPAB_Lcp_cat"/>
    <property type="match status" value="1"/>
</dbReference>
<dbReference type="GO" id="GO:0016491">
    <property type="term" value="F:oxidoreductase activity"/>
    <property type="evidence" value="ECO:0007669"/>
    <property type="project" value="InterPro"/>
</dbReference>
<dbReference type="Proteomes" id="UP000539313">
    <property type="component" value="Unassembled WGS sequence"/>
</dbReference>
<evidence type="ECO:0000313" key="3">
    <source>
        <dbReference type="Proteomes" id="UP000539313"/>
    </source>
</evidence>
<proteinExistence type="predicted"/>
<dbReference type="PANTHER" id="PTHR36151">
    <property type="entry name" value="BLR2777 PROTEIN"/>
    <property type="match status" value="1"/>
</dbReference>
<dbReference type="PANTHER" id="PTHR36151:SF3">
    <property type="entry name" value="ER-BOUND OXYGENASE MPAB_MPAB'_RUBBER OXYGENASE CATALYTIC DOMAIN-CONTAINING PROTEIN"/>
    <property type="match status" value="1"/>
</dbReference>
<accession>A0A7W3MY76</accession>
<dbReference type="RefSeq" id="WP_182705651.1">
    <property type="nucleotide sequence ID" value="NZ_JACJII010000001.1"/>
</dbReference>
<keyword evidence="3" id="KW-1185">Reference proteome</keyword>
<dbReference type="InterPro" id="IPR018713">
    <property type="entry name" value="MPAB/Lcp_cat_dom"/>
</dbReference>
<dbReference type="AlphaFoldDB" id="A0A7W3MY76"/>
<sequence length="288" mass="32574">MDDLAATGRTLPYRPGDVCWTVLREPVQNLGLSTLLLLQVTHPLVAAGVEQFSSYASDPFGRLWRTADIMLKMSFGDPEVSARQSALFRRIHKRVEGTSDEGVPYRALDPDLLMWVWATGAWASLDLYERTFGRLPDAERARYYEEQKLLAYACAIPEGHCPPDLEAFGEYFDRVIETELKPTRLSDKLMHRHPDSPRLPLPGPVASAYTRFNILAAGALLPVRVREMLDVPWSPARERAFNAMLAAHRAGARVVPARVRHRPVDYLVSRDRPLQLLRTPPGRRRRAA</sequence>